<proteinExistence type="predicted"/>
<organism evidence="2 3">
    <name type="scientific">Jannaschia rubra</name>
    <dbReference type="NCBI Taxonomy" id="282197"/>
    <lineage>
        <taxon>Bacteria</taxon>
        <taxon>Pseudomonadati</taxon>
        <taxon>Pseudomonadota</taxon>
        <taxon>Alphaproteobacteria</taxon>
        <taxon>Rhodobacterales</taxon>
        <taxon>Roseobacteraceae</taxon>
        <taxon>Jannaschia</taxon>
    </lineage>
</organism>
<accession>A0A0M6XKV0</accession>
<feature type="chain" id="PRO_5005806982" evidence="1">
    <location>
        <begin position="19"/>
        <end position="228"/>
    </location>
</feature>
<evidence type="ECO:0000313" key="2">
    <source>
        <dbReference type="EMBL" id="CTQ31729.1"/>
    </source>
</evidence>
<evidence type="ECO:0000313" key="3">
    <source>
        <dbReference type="Proteomes" id="UP000048908"/>
    </source>
</evidence>
<dbReference type="EMBL" id="CXPG01000011">
    <property type="protein sequence ID" value="CTQ31729.1"/>
    <property type="molecule type" value="Genomic_DNA"/>
</dbReference>
<keyword evidence="1" id="KW-0732">Signal</keyword>
<keyword evidence="3" id="KW-1185">Reference proteome</keyword>
<protein>
    <submittedName>
        <fullName evidence="2">Uncharacterized protein</fullName>
    </submittedName>
</protein>
<dbReference type="STRING" id="282197.SAMN04488517_106137"/>
<sequence length="228" mass="24147">MILRAAALVALTAGTAAAQGLSPAETDVLPRVIGRLDLNLDEDRNGYETAMLLVSDDDPHLVDLVILSDRHDAPVEVLAVAPGIVWDGPMWGQGPGLEASDAAADRMQSLRVVSGNEGVGGTAWNQTLTIAFREGRFVLAGYAFSSRDRLNTAWSLCDVNLLTGAWETGIGIGALDGYDEAASGLGTPDIREVSRWVAEGSSGTTDRPAVCDDAFKRIRELSEVQVPD</sequence>
<dbReference type="RefSeq" id="WP_055681215.1">
    <property type="nucleotide sequence ID" value="NZ_CXPG01000011.1"/>
</dbReference>
<name>A0A0M6XKV0_9RHOB</name>
<gene>
    <name evidence="2" type="ORF">JAN5088_00488</name>
</gene>
<dbReference type="OrthoDB" id="9804182at2"/>
<dbReference type="Proteomes" id="UP000048908">
    <property type="component" value="Unassembled WGS sequence"/>
</dbReference>
<dbReference type="AlphaFoldDB" id="A0A0M6XKV0"/>
<reference evidence="2 3" key="1">
    <citation type="submission" date="2015-07" db="EMBL/GenBank/DDBJ databases">
        <authorList>
            <person name="Noorani M."/>
        </authorList>
    </citation>
    <scope>NUCLEOTIDE SEQUENCE [LARGE SCALE GENOMIC DNA]</scope>
    <source>
        <strain evidence="2 3">CECT 5088</strain>
    </source>
</reference>
<evidence type="ECO:0000256" key="1">
    <source>
        <dbReference type="SAM" id="SignalP"/>
    </source>
</evidence>
<feature type="signal peptide" evidence="1">
    <location>
        <begin position="1"/>
        <end position="18"/>
    </location>
</feature>